<dbReference type="InterPro" id="IPR042177">
    <property type="entry name" value="Cell/Rod_1"/>
</dbReference>
<evidence type="ECO:0000256" key="3">
    <source>
        <dbReference type="ARBA" id="ARBA00022960"/>
    </source>
</evidence>
<dbReference type="AlphaFoldDB" id="A0A5M3VYF8"/>
<evidence type="ECO:0000313" key="9">
    <source>
        <dbReference type="Proteomes" id="UP000334990"/>
    </source>
</evidence>
<dbReference type="Pfam" id="PF04085">
    <property type="entry name" value="MreC"/>
    <property type="match status" value="1"/>
</dbReference>
<reference evidence="8 9" key="1">
    <citation type="submission" date="2019-10" db="EMBL/GenBank/DDBJ databases">
        <title>Whole genome shotgun sequence of Acrocarpospora corrugata NBRC 13972.</title>
        <authorList>
            <person name="Ichikawa N."/>
            <person name="Kimura A."/>
            <person name="Kitahashi Y."/>
            <person name="Komaki H."/>
            <person name="Oguchi A."/>
        </authorList>
    </citation>
    <scope>NUCLEOTIDE SEQUENCE [LARGE SCALE GENOMIC DNA]</scope>
    <source>
        <strain evidence="8 9">NBRC 13972</strain>
    </source>
</reference>
<keyword evidence="9" id="KW-1185">Reference proteome</keyword>
<dbReference type="RefSeq" id="WP_155337435.1">
    <property type="nucleotide sequence ID" value="NZ_BAAABN010000002.1"/>
</dbReference>
<dbReference type="GO" id="GO:0008360">
    <property type="term" value="P:regulation of cell shape"/>
    <property type="evidence" value="ECO:0007669"/>
    <property type="project" value="UniProtKB-KW"/>
</dbReference>
<proteinExistence type="inferred from homology"/>
<dbReference type="Gene3D" id="2.40.10.340">
    <property type="entry name" value="Rod shape-determining protein MreC, domain 1"/>
    <property type="match status" value="1"/>
</dbReference>
<dbReference type="PANTHER" id="PTHR34138">
    <property type="entry name" value="CELL SHAPE-DETERMINING PROTEIN MREC"/>
    <property type="match status" value="1"/>
</dbReference>
<organism evidence="8 9">
    <name type="scientific">Acrocarpospora corrugata</name>
    <dbReference type="NCBI Taxonomy" id="35763"/>
    <lineage>
        <taxon>Bacteria</taxon>
        <taxon>Bacillati</taxon>
        <taxon>Actinomycetota</taxon>
        <taxon>Actinomycetes</taxon>
        <taxon>Streptosporangiales</taxon>
        <taxon>Streptosporangiaceae</taxon>
        <taxon>Acrocarpospora</taxon>
    </lineage>
</organism>
<dbReference type="InterPro" id="IPR007221">
    <property type="entry name" value="MreC"/>
</dbReference>
<evidence type="ECO:0000256" key="1">
    <source>
        <dbReference type="ARBA" id="ARBA00009369"/>
    </source>
</evidence>
<evidence type="ECO:0000256" key="5">
    <source>
        <dbReference type="PIRNR" id="PIRNR038471"/>
    </source>
</evidence>
<comment type="caution">
    <text evidence="8">The sequence shown here is derived from an EMBL/GenBank/DDBJ whole genome shotgun (WGS) entry which is preliminary data.</text>
</comment>
<dbReference type="InterPro" id="IPR055342">
    <property type="entry name" value="MreC_beta-barrel_core"/>
</dbReference>
<comment type="function">
    <text evidence="5">Involved in formation and maintenance of cell shape.</text>
</comment>
<accession>A0A5M3VYF8</accession>
<comment type="similarity">
    <text evidence="1 5">Belongs to the MreC family.</text>
</comment>
<dbReference type="OrthoDB" id="5196068at2"/>
<dbReference type="PIRSF" id="PIRSF038471">
    <property type="entry name" value="MreC"/>
    <property type="match status" value="1"/>
</dbReference>
<evidence type="ECO:0000256" key="4">
    <source>
        <dbReference type="ARBA" id="ARBA00032089"/>
    </source>
</evidence>
<name>A0A5M3VYF8_9ACTN</name>
<keyword evidence="3 5" id="KW-0133">Cell shape</keyword>
<gene>
    <name evidence="8" type="ORF">Acor_32030</name>
</gene>
<protein>
    <recommendedName>
        <fullName evidence="2 5">Cell shape-determining protein MreC</fullName>
    </recommendedName>
    <alternativeName>
        <fullName evidence="4 5">Cell shape protein MreC</fullName>
    </alternativeName>
</protein>
<evidence type="ECO:0000256" key="6">
    <source>
        <dbReference type="SAM" id="MobiDB-lite"/>
    </source>
</evidence>
<dbReference type="InterPro" id="IPR042175">
    <property type="entry name" value="Cell/Rod_MreC_2"/>
</dbReference>
<feature type="region of interest" description="Disordered" evidence="6">
    <location>
        <begin position="282"/>
        <end position="306"/>
    </location>
</feature>
<dbReference type="Gene3D" id="2.40.10.350">
    <property type="entry name" value="Rod shape-determining protein MreC, domain 2"/>
    <property type="match status" value="1"/>
</dbReference>
<dbReference type="GO" id="GO:0005886">
    <property type="term" value="C:plasma membrane"/>
    <property type="evidence" value="ECO:0007669"/>
    <property type="project" value="TreeGrafter"/>
</dbReference>
<evidence type="ECO:0000259" key="7">
    <source>
        <dbReference type="Pfam" id="PF04085"/>
    </source>
</evidence>
<evidence type="ECO:0000256" key="2">
    <source>
        <dbReference type="ARBA" id="ARBA00013855"/>
    </source>
</evidence>
<dbReference type="Proteomes" id="UP000334990">
    <property type="component" value="Unassembled WGS sequence"/>
</dbReference>
<evidence type="ECO:0000313" key="8">
    <source>
        <dbReference type="EMBL" id="GES01139.1"/>
    </source>
</evidence>
<sequence>MRDTRRTRIVVGTLLAGSLVLITLDHRSENVPVLGPIRGVVAGAFGAAERATAAVTEPVGAFFGALAGASTAQRQIQQLSAENGRLRGELTAQRLDKTRATQLQGMLGLAGRGGYRVVPAQVIARRSAPGFEEAVEIDAGAKDGLRRDMTVLNADGLVGRVVQAQAHTATVVLLSDPASSAGARLEGGNELGVVSGLGQNGSDGRFVRFRLLDSAAPLTVGHRIVSFGSLQGTPYVAGVPVGVIERVEATPGELTRTAYARPFADLTSLDVVGVVVQAPARAPRDSVLPGGQPDVQKPRKKRDPKV</sequence>
<dbReference type="EMBL" id="BLAD01000048">
    <property type="protein sequence ID" value="GES01139.1"/>
    <property type="molecule type" value="Genomic_DNA"/>
</dbReference>
<dbReference type="PANTHER" id="PTHR34138:SF1">
    <property type="entry name" value="CELL SHAPE-DETERMINING PROTEIN MREC"/>
    <property type="match status" value="1"/>
</dbReference>
<feature type="domain" description="Rod shape-determining protein MreC beta-barrel core" evidence="7">
    <location>
        <begin position="123"/>
        <end position="275"/>
    </location>
</feature>